<dbReference type="Proteomes" id="UP000050761">
    <property type="component" value="Unassembled WGS sequence"/>
</dbReference>
<proteinExistence type="predicted"/>
<reference evidence="3" key="2">
    <citation type="submission" date="2019-09" db="UniProtKB">
        <authorList>
            <consortium name="WormBaseParasite"/>
        </authorList>
    </citation>
    <scope>IDENTIFICATION</scope>
</reference>
<gene>
    <name evidence="1" type="ORF">HPBE_LOCUS19544</name>
</gene>
<dbReference type="WBParaSite" id="HPBE_0001954501-mRNA-1">
    <property type="protein sequence ID" value="HPBE_0001954501-mRNA-1"/>
    <property type="gene ID" value="HPBE_0001954501"/>
</dbReference>
<reference evidence="1 2" key="1">
    <citation type="submission" date="2018-11" db="EMBL/GenBank/DDBJ databases">
        <authorList>
            <consortium name="Pathogen Informatics"/>
        </authorList>
    </citation>
    <scope>NUCLEOTIDE SEQUENCE [LARGE SCALE GENOMIC DNA]</scope>
</reference>
<organism evidence="2 3">
    <name type="scientific">Heligmosomoides polygyrus</name>
    <name type="common">Parasitic roundworm</name>
    <dbReference type="NCBI Taxonomy" id="6339"/>
    <lineage>
        <taxon>Eukaryota</taxon>
        <taxon>Metazoa</taxon>
        <taxon>Ecdysozoa</taxon>
        <taxon>Nematoda</taxon>
        <taxon>Chromadorea</taxon>
        <taxon>Rhabditida</taxon>
        <taxon>Rhabditina</taxon>
        <taxon>Rhabditomorpha</taxon>
        <taxon>Strongyloidea</taxon>
        <taxon>Heligmosomidae</taxon>
        <taxon>Heligmosomoides</taxon>
    </lineage>
</organism>
<accession>A0A183GBQ6</accession>
<keyword evidence="2" id="KW-1185">Reference proteome</keyword>
<dbReference type="AlphaFoldDB" id="A0A183GBQ6"/>
<sequence>MLWRDRLIRHYLRICDKTSVAIFHREKVYLNPGIPTIVSDEVGVSFSEGGVHYGELTRFRIMKNTPTIGVTWLVSETIMAAATVFRSS</sequence>
<name>A0A183GBQ6_HELPZ</name>
<protein>
    <submittedName>
        <fullName evidence="3">PRELI/MSF1 domain-containing protein</fullName>
    </submittedName>
</protein>
<dbReference type="EMBL" id="UZAH01031442">
    <property type="protein sequence ID" value="VDP15473.1"/>
    <property type="molecule type" value="Genomic_DNA"/>
</dbReference>
<evidence type="ECO:0000313" key="2">
    <source>
        <dbReference type="Proteomes" id="UP000050761"/>
    </source>
</evidence>
<evidence type="ECO:0000313" key="3">
    <source>
        <dbReference type="WBParaSite" id="HPBE_0001954501-mRNA-1"/>
    </source>
</evidence>
<accession>A0A3P8F103</accession>
<evidence type="ECO:0000313" key="1">
    <source>
        <dbReference type="EMBL" id="VDP15473.1"/>
    </source>
</evidence>